<gene>
    <name evidence="3" type="ORF">Tco_1066211</name>
</gene>
<dbReference type="EMBL" id="BQNB010019364">
    <property type="protein sequence ID" value="GJT84494.1"/>
    <property type="molecule type" value="Genomic_DNA"/>
</dbReference>
<proteinExistence type="predicted"/>
<organism evidence="3 4">
    <name type="scientific">Tanacetum coccineum</name>
    <dbReference type="NCBI Taxonomy" id="301880"/>
    <lineage>
        <taxon>Eukaryota</taxon>
        <taxon>Viridiplantae</taxon>
        <taxon>Streptophyta</taxon>
        <taxon>Embryophyta</taxon>
        <taxon>Tracheophyta</taxon>
        <taxon>Spermatophyta</taxon>
        <taxon>Magnoliopsida</taxon>
        <taxon>eudicotyledons</taxon>
        <taxon>Gunneridae</taxon>
        <taxon>Pentapetalae</taxon>
        <taxon>asterids</taxon>
        <taxon>campanulids</taxon>
        <taxon>Asterales</taxon>
        <taxon>Asteraceae</taxon>
        <taxon>Asteroideae</taxon>
        <taxon>Anthemideae</taxon>
        <taxon>Anthemidinae</taxon>
        <taxon>Tanacetum</taxon>
    </lineage>
</organism>
<keyword evidence="1" id="KW-0175">Coiled coil</keyword>
<feature type="region of interest" description="Disordered" evidence="2">
    <location>
        <begin position="76"/>
        <end position="132"/>
    </location>
</feature>
<evidence type="ECO:0000256" key="2">
    <source>
        <dbReference type="SAM" id="MobiDB-lite"/>
    </source>
</evidence>
<evidence type="ECO:0000313" key="4">
    <source>
        <dbReference type="Proteomes" id="UP001151760"/>
    </source>
</evidence>
<evidence type="ECO:0000313" key="3">
    <source>
        <dbReference type="EMBL" id="GJT84494.1"/>
    </source>
</evidence>
<feature type="compositionally biased region" description="Basic and acidic residues" evidence="2">
    <location>
        <begin position="76"/>
        <end position="88"/>
    </location>
</feature>
<evidence type="ECO:0000256" key="1">
    <source>
        <dbReference type="SAM" id="Coils"/>
    </source>
</evidence>
<dbReference type="Proteomes" id="UP001151760">
    <property type="component" value="Unassembled WGS sequence"/>
</dbReference>
<feature type="coiled-coil region" evidence="1">
    <location>
        <begin position="186"/>
        <end position="237"/>
    </location>
</feature>
<reference evidence="3" key="1">
    <citation type="journal article" date="2022" name="Int. J. Mol. Sci.">
        <title>Draft Genome of Tanacetum Coccineum: Genomic Comparison of Closely Related Tanacetum-Family Plants.</title>
        <authorList>
            <person name="Yamashiro T."/>
            <person name="Shiraishi A."/>
            <person name="Nakayama K."/>
            <person name="Satake H."/>
        </authorList>
    </citation>
    <scope>NUCLEOTIDE SEQUENCE</scope>
</reference>
<accession>A0ABQ5HAM9</accession>
<comment type="caution">
    <text evidence="3">The sequence shown here is derived from an EMBL/GenBank/DDBJ whole genome shotgun (WGS) entry which is preliminary data.</text>
</comment>
<protein>
    <submittedName>
        <fullName evidence="3">Uncharacterized protein</fullName>
    </submittedName>
</protein>
<keyword evidence="4" id="KW-1185">Reference proteome</keyword>
<name>A0ABQ5HAM9_9ASTR</name>
<reference evidence="3" key="2">
    <citation type="submission" date="2022-01" db="EMBL/GenBank/DDBJ databases">
        <authorList>
            <person name="Yamashiro T."/>
            <person name="Shiraishi A."/>
            <person name="Satake H."/>
            <person name="Nakayama K."/>
        </authorList>
    </citation>
    <scope>NUCLEOTIDE SEQUENCE</scope>
</reference>
<sequence>MEEEDDDNYIWTSADYKRQSATTSLDFRRFGAMRQFDNLRVNNALNGIDNSHLMSREDYAILIKKSIRDDLSEALKKKKMEAECESEKKKRKKMMEGEGEGGECESEKKKRKTDSKKMEGEGEGEGGECESTKPNNKNKLCVDVTPNVQPEIEDDKVKTFAEALNWMREIYLKLGPDRAEAAAKARYEAEEAAEAAEAAAKALNEAKEAAEAAAKALNQAQEAAEAAAKAKQAAAKALHYALLV</sequence>